<organism evidence="1">
    <name type="scientific">Anguilla anguilla</name>
    <name type="common">European freshwater eel</name>
    <name type="synonym">Muraena anguilla</name>
    <dbReference type="NCBI Taxonomy" id="7936"/>
    <lineage>
        <taxon>Eukaryota</taxon>
        <taxon>Metazoa</taxon>
        <taxon>Chordata</taxon>
        <taxon>Craniata</taxon>
        <taxon>Vertebrata</taxon>
        <taxon>Euteleostomi</taxon>
        <taxon>Actinopterygii</taxon>
        <taxon>Neopterygii</taxon>
        <taxon>Teleostei</taxon>
        <taxon>Anguilliformes</taxon>
        <taxon>Anguillidae</taxon>
        <taxon>Anguilla</taxon>
    </lineage>
</organism>
<reference evidence="1" key="2">
    <citation type="journal article" date="2015" name="Fish Shellfish Immunol.">
        <title>Early steps in the European eel (Anguilla anguilla)-Vibrio vulnificus interaction in the gills: Role of the RtxA13 toxin.</title>
        <authorList>
            <person name="Callol A."/>
            <person name="Pajuelo D."/>
            <person name="Ebbesson L."/>
            <person name="Teles M."/>
            <person name="MacKenzie S."/>
            <person name="Amaro C."/>
        </authorList>
    </citation>
    <scope>NUCLEOTIDE SEQUENCE</scope>
</reference>
<name>A0A0E9Q2H5_ANGAN</name>
<reference evidence="1" key="1">
    <citation type="submission" date="2014-11" db="EMBL/GenBank/DDBJ databases">
        <authorList>
            <person name="Amaro Gonzalez C."/>
        </authorList>
    </citation>
    <scope>NUCLEOTIDE SEQUENCE</scope>
</reference>
<proteinExistence type="predicted"/>
<protein>
    <submittedName>
        <fullName evidence="1">Uncharacterized protein</fullName>
    </submittedName>
</protein>
<dbReference type="AlphaFoldDB" id="A0A0E9Q2H5"/>
<accession>A0A0E9Q2H5</accession>
<evidence type="ECO:0000313" key="1">
    <source>
        <dbReference type="EMBL" id="JAH10293.1"/>
    </source>
</evidence>
<sequence>MFLFCGHASQGMYEMSNNYQ</sequence>
<dbReference type="EMBL" id="GBXM01098284">
    <property type="protein sequence ID" value="JAH10293.1"/>
    <property type="molecule type" value="Transcribed_RNA"/>
</dbReference>